<reference evidence="1 2" key="1">
    <citation type="submission" date="2018-11" db="EMBL/GenBank/DDBJ databases">
        <title>Taxonoimc description of Halomarina strain SPP-AMP-1.</title>
        <authorList>
            <person name="Pal Y."/>
            <person name="Srinivasana K."/>
            <person name="Verma A."/>
            <person name="Kumar P."/>
        </authorList>
    </citation>
    <scope>NUCLEOTIDE SEQUENCE [LARGE SCALE GENOMIC DNA]</scope>
    <source>
        <strain evidence="1 2">SPP-AMP-1</strain>
    </source>
</reference>
<evidence type="ECO:0000313" key="1">
    <source>
        <dbReference type="EMBL" id="RRJ28033.1"/>
    </source>
</evidence>
<proteinExistence type="predicted"/>
<dbReference type="AlphaFoldDB" id="A0A3P3R644"/>
<comment type="caution">
    <text evidence="1">The sequence shown here is derived from an EMBL/GenBank/DDBJ whole genome shotgun (WGS) entry which is preliminary data.</text>
</comment>
<dbReference type="RefSeq" id="WP_124956769.1">
    <property type="nucleotide sequence ID" value="NZ_RRCH01000042.1"/>
</dbReference>
<gene>
    <name evidence="1" type="ORF">EIK79_16750</name>
</gene>
<dbReference type="EMBL" id="RRCH01000042">
    <property type="protein sequence ID" value="RRJ28033.1"/>
    <property type="molecule type" value="Genomic_DNA"/>
</dbReference>
<keyword evidence="2" id="KW-1185">Reference proteome</keyword>
<name>A0A3P3R644_9EURY</name>
<organism evidence="1 2">
    <name type="scientific">Halocatena pleomorpha</name>
    <dbReference type="NCBI Taxonomy" id="1785090"/>
    <lineage>
        <taxon>Archaea</taxon>
        <taxon>Methanobacteriati</taxon>
        <taxon>Methanobacteriota</taxon>
        <taxon>Stenosarchaea group</taxon>
        <taxon>Halobacteria</taxon>
        <taxon>Halobacteriales</taxon>
        <taxon>Natronomonadaceae</taxon>
        <taxon>Halocatena</taxon>
    </lineage>
</organism>
<dbReference type="Proteomes" id="UP000282322">
    <property type="component" value="Unassembled WGS sequence"/>
</dbReference>
<sequence>MGGETLRRAGIRLEEASETVENGLISKRLARLADQCRSLADRDPDPDQLARLETTIRSASRRLDGDVAVTVRRAGQDVVVYRDQRE</sequence>
<dbReference type="InterPro" id="IPR055975">
    <property type="entry name" value="DUF7553"/>
</dbReference>
<evidence type="ECO:0000313" key="2">
    <source>
        <dbReference type="Proteomes" id="UP000282322"/>
    </source>
</evidence>
<protein>
    <submittedName>
        <fullName evidence="1">Uncharacterized protein</fullName>
    </submittedName>
</protein>
<dbReference type="Pfam" id="PF24430">
    <property type="entry name" value="DUF7553"/>
    <property type="match status" value="1"/>
</dbReference>
<accession>A0A3P3R644</accession>